<feature type="transmembrane region" description="Helical" evidence="8">
    <location>
        <begin position="21"/>
        <end position="41"/>
    </location>
</feature>
<evidence type="ECO:0000256" key="3">
    <source>
        <dbReference type="ARBA" id="ARBA00022475"/>
    </source>
</evidence>
<dbReference type="InterPro" id="IPR018704">
    <property type="entry name" value="SecYEG/CpoB_TPR"/>
</dbReference>
<reference evidence="10 11" key="1">
    <citation type="submission" date="2019-03" db="EMBL/GenBank/DDBJ databases">
        <title>Genomic Encyclopedia of Type Strains, Phase IV (KMG-IV): sequencing the most valuable type-strain genomes for metagenomic binning, comparative biology and taxonomic classification.</title>
        <authorList>
            <person name="Goeker M."/>
        </authorList>
    </citation>
    <scope>NUCLEOTIDE SEQUENCE [LARGE SCALE GENOMIC DNA]</scope>
    <source>
        <strain evidence="10 11">DSM 21944</strain>
    </source>
</reference>
<comment type="caution">
    <text evidence="10">The sequence shown here is derived from an EMBL/GenBank/DDBJ whole genome shotgun (WGS) entry which is preliminary data.</text>
</comment>
<dbReference type="Pfam" id="PF09976">
    <property type="entry name" value="TPR_21"/>
    <property type="match status" value="1"/>
</dbReference>
<dbReference type="PANTHER" id="PTHR38035:SF1">
    <property type="entry name" value="ANCILLARY SECYEG TRANSLOCON SUBUNIT"/>
    <property type="match status" value="1"/>
</dbReference>
<keyword evidence="6 8" id="KW-0472">Membrane</keyword>
<dbReference type="GO" id="GO:0044877">
    <property type="term" value="F:protein-containing complex binding"/>
    <property type="evidence" value="ECO:0007669"/>
    <property type="project" value="InterPro"/>
</dbReference>
<dbReference type="RefSeq" id="WP_123521858.1">
    <property type="nucleotide sequence ID" value="NZ_JBHLWF010000005.1"/>
</dbReference>
<evidence type="ECO:0000313" key="11">
    <source>
        <dbReference type="Proteomes" id="UP000294599"/>
    </source>
</evidence>
<gene>
    <name evidence="10" type="ORF">EDC25_10174</name>
</gene>
<proteinExistence type="predicted"/>
<keyword evidence="7" id="KW-0143">Chaperone</keyword>
<organism evidence="10 11">
    <name type="scientific">Pseudofulvimonas gallinarii</name>
    <dbReference type="NCBI Taxonomy" id="634155"/>
    <lineage>
        <taxon>Bacteria</taxon>
        <taxon>Pseudomonadati</taxon>
        <taxon>Pseudomonadota</taxon>
        <taxon>Gammaproteobacteria</taxon>
        <taxon>Lysobacterales</taxon>
        <taxon>Rhodanobacteraceae</taxon>
        <taxon>Pseudofulvimonas</taxon>
    </lineage>
</organism>
<comment type="subcellular location">
    <subcellularLocation>
        <location evidence="2">Cell membrane</location>
    </subcellularLocation>
    <subcellularLocation>
        <location evidence="1">Membrane</location>
        <topology evidence="1">Single-pass membrane protein</topology>
    </subcellularLocation>
</comment>
<evidence type="ECO:0000256" key="7">
    <source>
        <dbReference type="ARBA" id="ARBA00023186"/>
    </source>
</evidence>
<keyword evidence="3" id="KW-1003">Cell membrane</keyword>
<dbReference type="InterPro" id="IPR026039">
    <property type="entry name" value="YfgM"/>
</dbReference>
<evidence type="ECO:0000256" key="4">
    <source>
        <dbReference type="ARBA" id="ARBA00022692"/>
    </source>
</evidence>
<dbReference type="EMBL" id="SMAF01000001">
    <property type="protein sequence ID" value="TCT01219.1"/>
    <property type="molecule type" value="Genomic_DNA"/>
</dbReference>
<evidence type="ECO:0000259" key="9">
    <source>
        <dbReference type="Pfam" id="PF09976"/>
    </source>
</evidence>
<feature type="domain" description="Ancillary SecYEG translocon subunit/Cell division coordinator CpoB TPR" evidence="9">
    <location>
        <begin position="14"/>
        <end position="200"/>
    </location>
</feature>
<dbReference type="GO" id="GO:0005886">
    <property type="term" value="C:plasma membrane"/>
    <property type="evidence" value="ECO:0007669"/>
    <property type="project" value="UniProtKB-SubCell"/>
</dbReference>
<evidence type="ECO:0000313" key="10">
    <source>
        <dbReference type="EMBL" id="TCT01219.1"/>
    </source>
</evidence>
<dbReference type="OrthoDB" id="9789675at2"/>
<keyword evidence="11" id="KW-1185">Reference proteome</keyword>
<evidence type="ECO:0000256" key="5">
    <source>
        <dbReference type="ARBA" id="ARBA00022989"/>
    </source>
</evidence>
<sequence>MEIYDQHEQSERVRSWLKDNASAIIAGIVIGLGAIFGYGQWQQHKLRQAHTAAELFERVRAEDASAEAIAAAARQLREEYPGSGFAVLASMAEAAKQAESGNIAGARENLAWAARQADEAALRSLVNLRLARLELAAGKADAALKILDAVGNDGFAAERAELRGDILAALGRRDDARTAYLEAQAAGPANPAALDMKLSEFPSVEGDQA</sequence>
<keyword evidence="5 8" id="KW-1133">Transmembrane helix</keyword>
<dbReference type="AlphaFoldDB" id="A0A4R3LP11"/>
<protein>
    <submittedName>
        <fullName evidence="10">Putative negative regulator of RcsB-dependent stress response</fullName>
    </submittedName>
</protein>
<dbReference type="PANTHER" id="PTHR38035">
    <property type="entry name" value="UPF0070 PROTEIN YFGM"/>
    <property type="match status" value="1"/>
</dbReference>
<evidence type="ECO:0000256" key="2">
    <source>
        <dbReference type="ARBA" id="ARBA00004236"/>
    </source>
</evidence>
<accession>A0A4R3LP11</accession>
<evidence type="ECO:0000256" key="8">
    <source>
        <dbReference type="SAM" id="Phobius"/>
    </source>
</evidence>
<keyword evidence="4 8" id="KW-0812">Transmembrane</keyword>
<evidence type="ECO:0000256" key="6">
    <source>
        <dbReference type="ARBA" id="ARBA00023136"/>
    </source>
</evidence>
<dbReference type="PIRSF" id="PIRSF006170">
    <property type="entry name" value="YfgM"/>
    <property type="match status" value="1"/>
</dbReference>
<dbReference type="Proteomes" id="UP000294599">
    <property type="component" value="Unassembled WGS sequence"/>
</dbReference>
<evidence type="ECO:0000256" key="1">
    <source>
        <dbReference type="ARBA" id="ARBA00004167"/>
    </source>
</evidence>
<name>A0A4R3LP11_9GAMM</name>